<dbReference type="InterPro" id="IPR052587">
    <property type="entry name" value="TELO2-interacting_protein_1"/>
</dbReference>
<dbReference type="InParanoid" id="B7FYZ8"/>
<evidence type="ECO:0000313" key="1">
    <source>
        <dbReference type="EMBL" id="EEC48447.1"/>
    </source>
</evidence>
<dbReference type="OrthoDB" id="49511at2759"/>
<reference evidence="1 2" key="1">
    <citation type="journal article" date="2008" name="Nature">
        <title>The Phaeodactylum genome reveals the evolutionary history of diatom genomes.</title>
        <authorList>
            <person name="Bowler C."/>
            <person name="Allen A.E."/>
            <person name="Badger J.H."/>
            <person name="Grimwood J."/>
            <person name="Jabbari K."/>
            <person name="Kuo A."/>
            <person name="Maheswari U."/>
            <person name="Martens C."/>
            <person name="Maumus F."/>
            <person name="Otillar R.P."/>
            <person name="Rayko E."/>
            <person name="Salamov A."/>
            <person name="Vandepoele K."/>
            <person name="Beszteri B."/>
            <person name="Gruber A."/>
            <person name="Heijde M."/>
            <person name="Katinka M."/>
            <person name="Mock T."/>
            <person name="Valentin K."/>
            <person name="Verret F."/>
            <person name="Berges J.A."/>
            <person name="Brownlee C."/>
            <person name="Cadoret J.P."/>
            <person name="Chiovitti A."/>
            <person name="Choi C.J."/>
            <person name="Coesel S."/>
            <person name="De Martino A."/>
            <person name="Detter J.C."/>
            <person name="Durkin C."/>
            <person name="Falciatore A."/>
            <person name="Fournet J."/>
            <person name="Haruta M."/>
            <person name="Huysman M.J."/>
            <person name="Jenkins B.D."/>
            <person name="Jiroutova K."/>
            <person name="Jorgensen R.E."/>
            <person name="Joubert Y."/>
            <person name="Kaplan A."/>
            <person name="Kroger N."/>
            <person name="Kroth P.G."/>
            <person name="La Roche J."/>
            <person name="Lindquist E."/>
            <person name="Lommer M."/>
            <person name="Martin-Jezequel V."/>
            <person name="Lopez P.J."/>
            <person name="Lucas S."/>
            <person name="Mangogna M."/>
            <person name="McGinnis K."/>
            <person name="Medlin L.K."/>
            <person name="Montsant A."/>
            <person name="Oudot-Le Secq M.P."/>
            <person name="Napoli C."/>
            <person name="Obornik M."/>
            <person name="Parker M.S."/>
            <person name="Petit J.L."/>
            <person name="Porcel B.M."/>
            <person name="Poulsen N."/>
            <person name="Robison M."/>
            <person name="Rychlewski L."/>
            <person name="Rynearson T.A."/>
            <person name="Schmutz J."/>
            <person name="Shapiro H."/>
            <person name="Siaut M."/>
            <person name="Stanley M."/>
            <person name="Sussman M.R."/>
            <person name="Taylor A.R."/>
            <person name="Vardi A."/>
            <person name="von Dassow P."/>
            <person name="Vyverman W."/>
            <person name="Willis A."/>
            <person name="Wyrwicz L.S."/>
            <person name="Rokhsar D.S."/>
            <person name="Weissenbach J."/>
            <person name="Armbrust E.V."/>
            <person name="Green B.R."/>
            <person name="Van de Peer Y."/>
            <person name="Grigoriev I.V."/>
        </authorList>
    </citation>
    <scope>NUCLEOTIDE SEQUENCE [LARGE SCALE GENOMIC DNA]</scope>
    <source>
        <strain evidence="1 2">CCAP 1055/1</strain>
    </source>
</reference>
<proteinExistence type="predicted"/>
<dbReference type="GeneID" id="7201109"/>
<dbReference type="eggNOG" id="ENOG502SS41">
    <property type="taxonomic scope" value="Eukaryota"/>
</dbReference>
<keyword evidence="2" id="KW-1185">Reference proteome</keyword>
<name>B7FYZ8_PHATC</name>
<accession>B7FYZ8</accession>
<reference evidence="2" key="2">
    <citation type="submission" date="2008-08" db="EMBL/GenBank/DDBJ databases">
        <authorList>
            <consortium name="Diatom Consortium"/>
            <person name="Grigoriev I."/>
            <person name="Grimwood J."/>
            <person name="Kuo A."/>
            <person name="Otillar R.P."/>
            <person name="Salamov A."/>
            <person name="Detter J.C."/>
            <person name="Lindquist E."/>
            <person name="Shapiro H."/>
            <person name="Lucas S."/>
            <person name="Glavina del Rio T."/>
            <person name="Pitluck S."/>
            <person name="Rokhsar D."/>
            <person name="Bowler C."/>
        </authorList>
    </citation>
    <scope>GENOME REANNOTATION</scope>
    <source>
        <strain evidence="2">CCAP 1055/1</strain>
    </source>
</reference>
<dbReference type="AlphaFoldDB" id="B7FYZ8"/>
<dbReference type="PANTHER" id="PTHR18460:SF3">
    <property type="entry name" value="TELO2-INTERACTING PROTEIN 1 HOMOLOG"/>
    <property type="match status" value="1"/>
</dbReference>
<dbReference type="InterPro" id="IPR016024">
    <property type="entry name" value="ARM-type_fold"/>
</dbReference>
<dbReference type="GO" id="GO:0005737">
    <property type="term" value="C:cytoplasm"/>
    <property type="evidence" value="ECO:0007669"/>
    <property type="project" value="TreeGrafter"/>
</dbReference>
<organism evidence="1 2">
    <name type="scientific">Phaeodactylum tricornutum (strain CCAP 1055/1)</name>
    <dbReference type="NCBI Taxonomy" id="556484"/>
    <lineage>
        <taxon>Eukaryota</taxon>
        <taxon>Sar</taxon>
        <taxon>Stramenopiles</taxon>
        <taxon>Ochrophyta</taxon>
        <taxon>Bacillariophyta</taxon>
        <taxon>Bacillariophyceae</taxon>
        <taxon>Bacillariophycidae</taxon>
        <taxon>Naviculales</taxon>
        <taxon>Phaeodactylaceae</taxon>
        <taxon>Phaeodactylum</taxon>
    </lineage>
</organism>
<dbReference type="PANTHER" id="PTHR18460">
    <property type="entry name" value="TEL2 INTERACTING PROTEIN 1 TTI1 FAMILY MEMBER"/>
    <property type="match status" value="1"/>
</dbReference>
<dbReference type="KEGG" id="pti:PHATRDRAFT_45873"/>
<dbReference type="EMBL" id="CM000611">
    <property type="protein sequence ID" value="EEC48447.1"/>
    <property type="molecule type" value="Genomic_DNA"/>
</dbReference>
<sequence>METSHSGYENRESYQERQAIGNESDVSVVAKLVLLRLSPILRKLLDLLKTLEELDRPRSLQITQDGFAHHEQFLFLLQNQIEVLKHLRRGLELLKEDFSPSQISTSLLIIFDFASLPLLLILRSDRHSWVLQTNDDSARIRQSATWTRLRGAAFTLTVLIGLVRAPDVKDDSTSRLSVSKALVCIEACAMAIPSGQEIVGLQSDSTQSTGLDRGEDCLQALFECMKVLVGGKGHEDTGLKHAISESLEGALMARVTDSCIACCGNSSRTIGISEDREWSDFVRTGCLEVLRTWIEVIDIPEPWQRLFPGLFSGIVRTLLSSLRKGQTSDLTVRLFKLLGELLTRCLPGMDHQQPFEATSAPDWQALVKLAQRTKDPSLVVSSKINHECEFRVQCRKRIASPLAALIQMTCVVRSRFAVHSDPELAAAAGDVLNVYLKKQSATPLRESFWVYRTISLMEELQVMAQSRREIELQAKARLANGYLSWIGKSKATANRLRASLSVSETVNHRTQIFGPKEIATLVDGWLGKLFQLCAKRVKRKESLMSREHSDWLHEWIGVVLLATRLVDGAFRMSENDSKNIKRKRLLSKLSTSVLPVLTSTPLWDLPTATLKATAYTNDAGSKAIAVALRGNIAMSCSLLQMVASLFHLLSKDGREIIPLALYPLLEKIGFRQAFQVHDTAVFTLHTAASTCEYFDVNEMLQDNMETVLGATMGRLRLAQTSLATGIEQDTVLQVVASTTALLRIASCSRREKVESPEMPSRNGYSILSFMEELVLRLLQFFDRASSLLRFDESATLVFVDLFEAALLQLNAWYGTNMDVSGNGEDVIDSGCETWMNALKPFEKIEKFLPNENGIHLPSEETLARAPLLKDKLPDVPLQAFVSIKDTDFASSILSRCAYLLAHPCLAVQIRSCTIVSKGFSFLGWVSRHASYSEEEPNGARTAILRQIASLWPVVAARLKVTSADLNNRSSNASSLLLVSKTESVNSSDHKLGEKRIFLSELLELTATMTVSTDDFMASRFRENAWPCIVSVLEKLIKLSPESSSRRSIGKQIECQAHLIPLPESERILIKAALGCLSRVFGHGPNRSVLIDLGQSCATIVFPLLESYDPDFVELTVDVVKALLRIDCDTIWRSLWDMTGRPIPDCPLNRNKRSLAVAQNLETATPLAVKASELLDYIESLPEQSLI</sequence>
<gene>
    <name evidence="1" type="ORF">PHATRDRAFT_45873</name>
</gene>
<protein>
    <submittedName>
        <fullName evidence="1">Uncharacterized protein</fullName>
    </submittedName>
</protein>
<dbReference type="RefSeq" id="XP_002180256.1">
    <property type="nucleotide sequence ID" value="XM_002180220.1"/>
</dbReference>
<dbReference type="Proteomes" id="UP000000759">
    <property type="component" value="Chromosome 8"/>
</dbReference>
<dbReference type="PaxDb" id="2850-Phatr45873"/>
<dbReference type="SUPFAM" id="SSF48371">
    <property type="entry name" value="ARM repeat"/>
    <property type="match status" value="1"/>
</dbReference>
<evidence type="ECO:0000313" key="2">
    <source>
        <dbReference type="Proteomes" id="UP000000759"/>
    </source>
</evidence>